<name>A0A5C3FA16_9BASI</name>
<reference evidence="1 2" key="1">
    <citation type="submission" date="2018-03" db="EMBL/GenBank/DDBJ databases">
        <authorList>
            <person name="Guldener U."/>
        </authorList>
    </citation>
    <scope>NUCLEOTIDE SEQUENCE [LARGE SCALE GENOMIC DNA]</scope>
    <source>
        <strain evidence="1 2">DAOM196992</strain>
    </source>
</reference>
<protein>
    <submittedName>
        <fullName evidence="1">Uncharacterized protein</fullName>
    </submittedName>
</protein>
<dbReference type="AlphaFoldDB" id="A0A5C3FA16"/>
<proteinExistence type="predicted"/>
<evidence type="ECO:0000313" key="1">
    <source>
        <dbReference type="EMBL" id="SPO40587.1"/>
    </source>
</evidence>
<dbReference type="EMBL" id="OOIP01000021">
    <property type="protein sequence ID" value="SPO40587.1"/>
    <property type="molecule type" value="Genomic_DNA"/>
</dbReference>
<accession>A0A5C3FA16</accession>
<dbReference type="OrthoDB" id="10070526at2759"/>
<gene>
    <name evidence="1" type="ORF">PSFLO_06069</name>
</gene>
<sequence>MYRPALVWSGLVCSGLVWSGLVWSGPARISLEAKVPSRIDINAHQQAAAPFASELSHTMPYHAMPRHATPRGVYGLRYRLVCLTCQVCLCPDSHPDEEGRKHAVCTCVRYGAAAGGGGRGGSGCGSSIPSRSWYGTHQSAPLAVQYTPPFRFRFRSEEDGATDLRTTYSTLHPASFRTIDVDAARCRLIATPGHIVACPRFATVPYPSYVRTAPHLHLPGPV</sequence>
<keyword evidence="2" id="KW-1185">Reference proteome</keyword>
<dbReference type="Proteomes" id="UP000323386">
    <property type="component" value="Unassembled WGS sequence"/>
</dbReference>
<organism evidence="1 2">
    <name type="scientific">Pseudozyma flocculosa</name>
    <dbReference type="NCBI Taxonomy" id="84751"/>
    <lineage>
        <taxon>Eukaryota</taxon>
        <taxon>Fungi</taxon>
        <taxon>Dikarya</taxon>
        <taxon>Basidiomycota</taxon>
        <taxon>Ustilaginomycotina</taxon>
        <taxon>Ustilaginomycetes</taxon>
        <taxon>Ustilaginales</taxon>
        <taxon>Ustilaginaceae</taxon>
        <taxon>Pseudozyma</taxon>
    </lineage>
</organism>
<evidence type="ECO:0000313" key="2">
    <source>
        <dbReference type="Proteomes" id="UP000323386"/>
    </source>
</evidence>